<dbReference type="Pfam" id="PF07690">
    <property type="entry name" value="MFS_1"/>
    <property type="match status" value="1"/>
</dbReference>
<dbReference type="Gene3D" id="1.20.1250.20">
    <property type="entry name" value="MFS general substrate transporter like domains"/>
    <property type="match status" value="1"/>
</dbReference>
<proteinExistence type="predicted"/>
<dbReference type="Proteomes" id="UP000199657">
    <property type="component" value="Unassembled WGS sequence"/>
</dbReference>
<dbReference type="EMBL" id="FOEG01000002">
    <property type="protein sequence ID" value="SEO72537.1"/>
    <property type="molecule type" value="Genomic_DNA"/>
</dbReference>
<feature type="transmembrane region" description="Helical" evidence="4">
    <location>
        <begin position="131"/>
        <end position="155"/>
    </location>
</feature>
<dbReference type="PANTHER" id="PTHR23521:SF3">
    <property type="entry name" value="MFS TRANSPORTER"/>
    <property type="match status" value="1"/>
</dbReference>
<feature type="transmembrane region" description="Helical" evidence="4">
    <location>
        <begin position="75"/>
        <end position="94"/>
    </location>
</feature>
<evidence type="ECO:0000256" key="2">
    <source>
        <dbReference type="ARBA" id="ARBA00022989"/>
    </source>
</evidence>
<dbReference type="InterPro" id="IPR020846">
    <property type="entry name" value="MFS_dom"/>
</dbReference>
<feature type="transmembrane region" description="Helical" evidence="4">
    <location>
        <begin position="286"/>
        <end position="309"/>
    </location>
</feature>
<protein>
    <submittedName>
        <fullName evidence="6">Predicted arabinose efflux permease, MFS family</fullName>
    </submittedName>
</protein>
<keyword evidence="7" id="KW-1185">Reference proteome</keyword>
<gene>
    <name evidence="6" type="ORF">SAMN04488052_102404</name>
</gene>
<dbReference type="RefSeq" id="WP_091641906.1">
    <property type="nucleotide sequence ID" value="NZ_FOEG01000002.1"/>
</dbReference>
<name>A0A1H8S1W9_9GAMM</name>
<keyword evidence="1 4" id="KW-0812">Transmembrane</keyword>
<evidence type="ECO:0000313" key="6">
    <source>
        <dbReference type="EMBL" id="SEO72537.1"/>
    </source>
</evidence>
<dbReference type="SUPFAM" id="SSF103473">
    <property type="entry name" value="MFS general substrate transporter"/>
    <property type="match status" value="1"/>
</dbReference>
<dbReference type="OrthoDB" id="9781976at2"/>
<reference evidence="6 7" key="1">
    <citation type="submission" date="2016-10" db="EMBL/GenBank/DDBJ databases">
        <authorList>
            <person name="de Groot N.N."/>
        </authorList>
    </citation>
    <scope>NUCLEOTIDE SEQUENCE [LARGE SCALE GENOMIC DNA]</scope>
    <source>
        <strain evidence="6 7">CGMCC 1.6291</strain>
    </source>
</reference>
<feature type="domain" description="Major facilitator superfamily (MFS) profile" evidence="5">
    <location>
        <begin position="1"/>
        <end position="389"/>
    </location>
</feature>
<dbReference type="InterPro" id="IPR011701">
    <property type="entry name" value="MFS"/>
</dbReference>
<evidence type="ECO:0000256" key="4">
    <source>
        <dbReference type="SAM" id="Phobius"/>
    </source>
</evidence>
<dbReference type="GO" id="GO:0022857">
    <property type="term" value="F:transmembrane transporter activity"/>
    <property type="evidence" value="ECO:0007669"/>
    <property type="project" value="InterPro"/>
</dbReference>
<feature type="transmembrane region" description="Helical" evidence="4">
    <location>
        <begin position="100"/>
        <end position="119"/>
    </location>
</feature>
<feature type="transmembrane region" description="Helical" evidence="4">
    <location>
        <begin position="363"/>
        <end position="383"/>
    </location>
</feature>
<accession>A0A1H8S1W9</accession>
<dbReference type="STRING" id="406100.SAMN04488052_102404"/>
<dbReference type="InterPro" id="IPR036259">
    <property type="entry name" value="MFS_trans_sf"/>
</dbReference>
<feature type="transmembrane region" description="Helical" evidence="4">
    <location>
        <begin position="46"/>
        <end position="68"/>
    </location>
</feature>
<sequence length="389" mass="40643">MDTTPPRWLLPAIVIAQLLATSLWFAPNAVIGDLQEAWGTDGGEGIVTTAVQLGFITGTLCFALLAIADRFHPGNVFLLSALVGAGANASVLLAPEQFGAVLVARFIVGFSLAGVYPVGMKMAAGWYGGGLGRALGFLVGALVLGTASAHLISAVGVTWDWQAVILGTSALAVVAGVIARSVPEGPNLKRSGAVRFAGVFRAFRVPRFRATVMGYFGHMWELYALWAFIPVWFMAYGLEGQALSMAAFVFIGVGALGCAAGGLLVERFGGGRVAIAQLGTSALCCLLSPLMLAAPPWLFAVFVVVWGITAAGDSPQFSALNARHAPVDIVGSALTLTNCIGFSISIGSLMLLEWLQFRVEPAYLLIALLPGPLLGLLAARPLWTRQDGD</sequence>
<feature type="transmembrane region" description="Helical" evidence="4">
    <location>
        <begin position="329"/>
        <end position="351"/>
    </location>
</feature>
<evidence type="ECO:0000256" key="3">
    <source>
        <dbReference type="ARBA" id="ARBA00023136"/>
    </source>
</evidence>
<organism evidence="6 7">
    <name type="scientific">Aquisalimonas asiatica</name>
    <dbReference type="NCBI Taxonomy" id="406100"/>
    <lineage>
        <taxon>Bacteria</taxon>
        <taxon>Pseudomonadati</taxon>
        <taxon>Pseudomonadota</taxon>
        <taxon>Gammaproteobacteria</taxon>
        <taxon>Chromatiales</taxon>
        <taxon>Ectothiorhodospiraceae</taxon>
        <taxon>Aquisalimonas</taxon>
    </lineage>
</organism>
<feature type="transmembrane region" description="Helical" evidence="4">
    <location>
        <begin position="212"/>
        <end position="236"/>
    </location>
</feature>
<feature type="transmembrane region" description="Helical" evidence="4">
    <location>
        <begin position="161"/>
        <end position="182"/>
    </location>
</feature>
<keyword evidence="2 4" id="KW-1133">Transmembrane helix</keyword>
<feature type="transmembrane region" description="Helical" evidence="4">
    <location>
        <begin position="242"/>
        <end position="265"/>
    </location>
</feature>
<evidence type="ECO:0000259" key="5">
    <source>
        <dbReference type="PROSITE" id="PS50850"/>
    </source>
</evidence>
<dbReference type="PROSITE" id="PS50850">
    <property type="entry name" value="MFS"/>
    <property type="match status" value="1"/>
</dbReference>
<dbReference type="PANTHER" id="PTHR23521">
    <property type="entry name" value="TRANSPORTER MFS SUPERFAMILY"/>
    <property type="match status" value="1"/>
</dbReference>
<dbReference type="AlphaFoldDB" id="A0A1H8S1W9"/>
<keyword evidence="3 4" id="KW-0472">Membrane</keyword>
<dbReference type="GO" id="GO:0005886">
    <property type="term" value="C:plasma membrane"/>
    <property type="evidence" value="ECO:0007669"/>
    <property type="project" value="TreeGrafter"/>
</dbReference>
<feature type="transmembrane region" description="Helical" evidence="4">
    <location>
        <begin position="7"/>
        <end position="26"/>
    </location>
</feature>
<evidence type="ECO:0000313" key="7">
    <source>
        <dbReference type="Proteomes" id="UP000199657"/>
    </source>
</evidence>
<evidence type="ECO:0000256" key="1">
    <source>
        <dbReference type="ARBA" id="ARBA00022692"/>
    </source>
</evidence>